<organism evidence="2">
    <name type="scientific">Salmonella enterica</name>
    <name type="common">Salmonella choleraesuis</name>
    <dbReference type="NCBI Taxonomy" id="28901"/>
    <lineage>
        <taxon>Bacteria</taxon>
        <taxon>Pseudomonadati</taxon>
        <taxon>Pseudomonadota</taxon>
        <taxon>Gammaproteobacteria</taxon>
        <taxon>Enterobacterales</taxon>
        <taxon>Enterobacteriaceae</taxon>
        <taxon>Salmonella</taxon>
    </lineage>
</organism>
<keyword evidence="1" id="KW-1133">Transmembrane helix</keyword>
<keyword evidence="1" id="KW-0812">Transmembrane</keyword>
<comment type="caution">
    <text evidence="2">The sequence shown here is derived from an EMBL/GenBank/DDBJ whole genome shotgun (WGS) entry which is preliminary data.</text>
</comment>
<accession>A0A3F3IHH7</accession>
<dbReference type="EMBL" id="MJEL01000004">
    <property type="protein sequence ID" value="OEH99098.1"/>
    <property type="molecule type" value="Genomic_DNA"/>
</dbReference>
<keyword evidence="1" id="KW-0472">Membrane</keyword>
<reference evidence="2" key="1">
    <citation type="submission" date="2016-09" db="EMBL/GenBank/DDBJ databases">
        <title>Whole Genome Sequencing of Salmonella enterica subsp. enterica serovar Nottingham.</title>
        <authorList>
            <person name="Zheng J."/>
            <person name="Wang H."/>
        </authorList>
    </citation>
    <scope>NUCLEOTIDE SEQUENCE [LARGE SCALE GENOMIC DNA]</scope>
    <source>
        <strain evidence="2">CFSAN055411</strain>
    </source>
</reference>
<dbReference type="Proteomes" id="UP000852880">
    <property type="component" value="Unassembled WGS sequence"/>
</dbReference>
<feature type="transmembrane region" description="Helical" evidence="1">
    <location>
        <begin position="51"/>
        <end position="72"/>
    </location>
</feature>
<protein>
    <submittedName>
        <fullName evidence="2">Uncharacterized protein</fullName>
    </submittedName>
</protein>
<evidence type="ECO:0000313" key="2">
    <source>
        <dbReference type="EMBL" id="OEH99098.1"/>
    </source>
</evidence>
<sequence>MKPRQRNKRRMHNVRQCDPVLVDINASLQHLDQQLDDIRDAATQAAIKRGAVAGAMAGGVASLVVTTAVILIRARMGC</sequence>
<dbReference type="RefSeq" id="WP_069721032.1">
    <property type="nucleotide sequence ID" value="NZ_MJEL01000004.1"/>
</dbReference>
<gene>
    <name evidence="2" type="ORF">BH006_14065</name>
</gene>
<name>A0A3F3IHH7_SALER</name>
<proteinExistence type="predicted"/>
<dbReference type="AlphaFoldDB" id="A0A3F3IHH7"/>
<evidence type="ECO:0000256" key="1">
    <source>
        <dbReference type="SAM" id="Phobius"/>
    </source>
</evidence>